<protein>
    <submittedName>
        <fullName evidence="10">ATP-binding cassette sub-family A member 3-like 3</fullName>
    </submittedName>
</protein>
<sequence length="1577" mass="175661">MHPDADVEPPAPSATPSAARRRKKSVWRKLLLLGWKNLLLRKRHWLLTTFEILLPALLFTLLLTIRLLPDSDFLPKYINKNSTFPPTTELNLRKIVCGHYGHWMDLFLKCLVIENFLPGDRKLFYGPPGNFTQGVAEYVADYLGLHHSALEPVATNHDMDVLVDKSYFETNNSLAAFYVGLYFHDLDDPGPEPPKNLNYDLRLSGYWQTSQLYPFLQIPGPRNFSIFGNLGGSYNMGGFTLIQSVVDRYYISQLTGDESYSTKYKELVRLMGLDGWLVWLGWFLHSFIVIVINATIITILLKVQVASVQDGEGYLPPILNYSDPFFLWVLLILYGISSIAFCFVIATFFSKPTLATTLGILVWLTSYFIPQSLMEYDYDTMGLAPKLSSCLLPNMALTWAFKVISMFEGRDQLTPAMILLMLLLDTFLFLFITWYVDQVSPGMYGVPQRWYFPFQKTYWCGAPPVSPEDHQQETPGTDKDNFERDPVGLTPGIVIKNLRKEFKTLGGKVKVAVENVSMTCYQGQCTVLLGHNGAGKTTTMSVLTMSSGDGYSLTVMVSEATNMKEMKQEVTKHLPLATLRSAQGGEVTFKLPPNTAQFAPLLDALSRRKEELDIRHLGLSLTSMEQVFLRVGELVDGLDPIRDERDDRRGSLNVILNGNLSDSLSGNENINTNGHLENADAYSSQRFLFSSQTNVDGLLWGSKLLMQRIKAFFVKRAIYFKRKWVLFLTQGLLPVLVTLMCLWIDASFNDDKFLEPPLLLNISMFPYSSSFVLADPGKEDLAAAYKSLFWGPHEVTSTENMEESLLSDAKEHLNKYRENSVCSAEFLKVFGHTDMRMLYQSVPLHTPGVCTSLITNALLTLATNSSDRSIITTNRPLPPNKTWKIGNTRSSTSAMVYSMVMPLALAFLSASFLVFPLQERVTKAKQVQVMTGAPVWALWVTTFLWDFFTYLASAFIVFAFIMIFDSKGYFTVNEAPAVLFLLLLLYGWGSIPMAYVFSFPFQTAASGFAVLTLVNIFAGQIITTAIWALNLSQQPSLITLSNTLNWATSFIPTYPASMGFYHLVNTSVHNAQCDVFNMTVKSQLCSSLAEFLPYSPFVMCCPECNEVGDKTCFDKRSYFLFDDYGMAADLLTLLGNGIIFLLLLVVIEADIGRQLSRSWWRLRAGLSLICCGSKTQVVVNENFPQDDDVATEAALVDTLMLNRKTANGDSQVEATLLVSGLYKQFYSSSTPAVNKVSFRVGRGECLGLLGVNGAGKTTTFRMLTGDEELSGGDAMIGTISLQSNVGKFVQQIGYCPQFDAVLGELTGVEMLTLVGRLRGVSDGRMKHTVNSLVSLVGLTECAKRPSSTYSGGNRRKLSTAMALVGNPPLVFLDEPTSGVDPASRRRVWTAIRQAINNGQSVVLTSHSMEECEALCSRIIIMSRGSLRCVGTTGHLKAKFGQGYSLQVKLRTYSVNEQCHLENEEAYNAKVSELKTTIIYHLRGSTLTDQHKMLAFRVSNRNSWGHLFSVMEALKAGRKPGAAGSWTEAAVTTSSPLVEDYAASDTSLEQVFLSFAREAAAAQELRDFQIPCEFITKL</sequence>
<feature type="transmembrane region" description="Helical" evidence="8">
    <location>
        <begin position="45"/>
        <end position="68"/>
    </location>
</feature>
<dbReference type="EMBL" id="JAHLQT010029207">
    <property type="protein sequence ID" value="KAG7161493.1"/>
    <property type="molecule type" value="Genomic_DNA"/>
</dbReference>
<accession>A0A8J5JSZ3</accession>
<dbReference type="PANTHER" id="PTHR19229">
    <property type="entry name" value="ATP-BINDING CASSETTE TRANSPORTER SUBFAMILY A ABCA"/>
    <property type="match status" value="1"/>
</dbReference>
<dbReference type="PANTHER" id="PTHR19229:SF250">
    <property type="entry name" value="ABC TRANSPORTER DOMAIN-CONTAINING PROTEIN-RELATED"/>
    <property type="match status" value="1"/>
</dbReference>
<dbReference type="CDD" id="cd03263">
    <property type="entry name" value="ABC_subfamily_A"/>
    <property type="match status" value="1"/>
</dbReference>
<feature type="domain" description="ABC transporter" evidence="9">
    <location>
        <begin position="1216"/>
        <end position="1448"/>
    </location>
</feature>
<dbReference type="GO" id="GO:0016020">
    <property type="term" value="C:membrane"/>
    <property type="evidence" value="ECO:0007669"/>
    <property type="project" value="UniProtKB-SubCell"/>
</dbReference>
<dbReference type="GO" id="GO:0005524">
    <property type="term" value="F:ATP binding"/>
    <property type="evidence" value="ECO:0007669"/>
    <property type="project" value="UniProtKB-KW"/>
</dbReference>
<keyword evidence="4 10" id="KW-0067">ATP-binding</keyword>
<evidence type="ECO:0000256" key="1">
    <source>
        <dbReference type="ARBA" id="ARBA00004141"/>
    </source>
</evidence>
<dbReference type="InterPro" id="IPR003593">
    <property type="entry name" value="AAA+_ATPase"/>
</dbReference>
<evidence type="ECO:0000256" key="3">
    <source>
        <dbReference type="ARBA" id="ARBA00022741"/>
    </source>
</evidence>
<feature type="transmembrane region" description="Helical" evidence="8">
    <location>
        <begin position="894"/>
        <end position="915"/>
    </location>
</feature>
<keyword evidence="5 8" id="KW-1133">Transmembrane helix</keyword>
<feature type="transmembrane region" description="Helical" evidence="8">
    <location>
        <begin position="325"/>
        <end position="346"/>
    </location>
</feature>
<dbReference type="InterPro" id="IPR013525">
    <property type="entry name" value="ABC2_TM"/>
</dbReference>
<proteinExistence type="predicted"/>
<gene>
    <name evidence="10" type="primary">Abca3-L3</name>
    <name evidence="10" type="ORF">Hamer_G019686</name>
</gene>
<dbReference type="GO" id="GO:0016887">
    <property type="term" value="F:ATP hydrolysis activity"/>
    <property type="evidence" value="ECO:0007669"/>
    <property type="project" value="InterPro"/>
</dbReference>
<organism evidence="10 11">
    <name type="scientific">Homarus americanus</name>
    <name type="common">American lobster</name>
    <dbReference type="NCBI Taxonomy" id="6706"/>
    <lineage>
        <taxon>Eukaryota</taxon>
        <taxon>Metazoa</taxon>
        <taxon>Ecdysozoa</taxon>
        <taxon>Arthropoda</taxon>
        <taxon>Crustacea</taxon>
        <taxon>Multicrustacea</taxon>
        <taxon>Malacostraca</taxon>
        <taxon>Eumalacostraca</taxon>
        <taxon>Eucarida</taxon>
        <taxon>Decapoda</taxon>
        <taxon>Pleocyemata</taxon>
        <taxon>Astacidea</taxon>
        <taxon>Nephropoidea</taxon>
        <taxon>Nephropidae</taxon>
        <taxon>Homarus</taxon>
    </lineage>
</organism>
<dbReference type="Pfam" id="PF00005">
    <property type="entry name" value="ABC_tran"/>
    <property type="match status" value="2"/>
</dbReference>
<feature type="transmembrane region" description="Helical" evidence="8">
    <location>
        <begin position="935"/>
        <end position="964"/>
    </location>
</feature>
<feature type="transmembrane region" description="Helical" evidence="8">
    <location>
        <begin position="1004"/>
        <end position="1029"/>
    </location>
</feature>
<dbReference type="InterPro" id="IPR026082">
    <property type="entry name" value="ABCA"/>
</dbReference>
<evidence type="ECO:0000256" key="8">
    <source>
        <dbReference type="SAM" id="Phobius"/>
    </source>
</evidence>
<evidence type="ECO:0000256" key="4">
    <source>
        <dbReference type="ARBA" id="ARBA00022840"/>
    </source>
</evidence>
<feature type="transmembrane region" description="Helical" evidence="8">
    <location>
        <begin position="413"/>
        <end position="436"/>
    </location>
</feature>
<evidence type="ECO:0000259" key="9">
    <source>
        <dbReference type="PROSITE" id="PS50893"/>
    </source>
</evidence>
<keyword evidence="3" id="KW-0547">Nucleotide-binding</keyword>
<feature type="transmembrane region" description="Helical" evidence="8">
    <location>
        <begin position="976"/>
        <end position="998"/>
    </location>
</feature>
<evidence type="ECO:0000313" key="10">
    <source>
        <dbReference type="EMBL" id="KAG7161493.1"/>
    </source>
</evidence>
<dbReference type="GO" id="GO:0140359">
    <property type="term" value="F:ABC-type transporter activity"/>
    <property type="evidence" value="ECO:0007669"/>
    <property type="project" value="InterPro"/>
</dbReference>
<dbReference type="InterPro" id="IPR027417">
    <property type="entry name" value="P-loop_NTPase"/>
</dbReference>
<feature type="transmembrane region" description="Helical" evidence="8">
    <location>
        <begin position="276"/>
        <end position="305"/>
    </location>
</feature>
<evidence type="ECO:0000256" key="2">
    <source>
        <dbReference type="ARBA" id="ARBA00022692"/>
    </source>
</evidence>
<keyword evidence="11" id="KW-1185">Reference proteome</keyword>
<dbReference type="GO" id="GO:0005319">
    <property type="term" value="F:lipid transporter activity"/>
    <property type="evidence" value="ECO:0007669"/>
    <property type="project" value="TreeGrafter"/>
</dbReference>
<evidence type="ECO:0000256" key="6">
    <source>
        <dbReference type="ARBA" id="ARBA00023136"/>
    </source>
</evidence>
<feature type="region of interest" description="Disordered" evidence="7">
    <location>
        <begin position="1"/>
        <end position="20"/>
    </location>
</feature>
<evidence type="ECO:0000256" key="5">
    <source>
        <dbReference type="ARBA" id="ARBA00022989"/>
    </source>
</evidence>
<dbReference type="InterPro" id="IPR003439">
    <property type="entry name" value="ABC_transporter-like_ATP-bd"/>
</dbReference>
<keyword evidence="2 8" id="KW-0812">Transmembrane</keyword>
<feature type="transmembrane region" description="Helical" evidence="8">
    <location>
        <begin position="1124"/>
        <end position="1147"/>
    </location>
</feature>
<reference evidence="10" key="1">
    <citation type="journal article" date="2021" name="Sci. Adv.">
        <title>The American lobster genome reveals insights on longevity, neural, and immune adaptations.</title>
        <authorList>
            <person name="Polinski J.M."/>
            <person name="Zimin A.V."/>
            <person name="Clark K.F."/>
            <person name="Kohn A.B."/>
            <person name="Sadowski N."/>
            <person name="Timp W."/>
            <person name="Ptitsyn A."/>
            <person name="Khanna P."/>
            <person name="Romanova D.Y."/>
            <person name="Williams P."/>
            <person name="Greenwood S.J."/>
            <person name="Moroz L.L."/>
            <person name="Walt D.R."/>
            <person name="Bodnar A.G."/>
        </authorList>
    </citation>
    <scope>NUCLEOTIDE SEQUENCE</scope>
    <source>
        <strain evidence="10">GMGI-L3</strain>
    </source>
</reference>
<dbReference type="Gene3D" id="3.40.50.300">
    <property type="entry name" value="P-loop containing nucleotide triphosphate hydrolases"/>
    <property type="match status" value="2"/>
</dbReference>
<keyword evidence="6 8" id="KW-0472">Membrane</keyword>
<dbReference type="FunFam" id="3.40.50.300:FF:002470">
    <property type="entry name" value="ABC transporter, putative"/>
    <property type="match status" value="1"/>
</dbReference>
<feature type="transmembrane region" description="Helical" evidence="8">
    <location>
        <begin position="353"/>
        <end position="370"/>
    </location>
</feature>
<dbReference type="SUPFAM" id="SSF52540">
    <property type="entry name" value="P-loop containing nucleoside triphosphate hydrolases"/>
    <property type="match status" value="2"/>
</dbReference>
<evidence type="ECO:0000256" key="7">
    <source>
        <dbReference type="SAM" id="MobiDB-lite"/>
    </source>
</evidence>
<dbReference type="SMART" id="SM00382">
    <property type="entry name" value="AAA"/>
    <property type="match status" value="2"/>
</dbReference>
<dbReference type="PROSITE" id="PS50893">
    <property type="entry name" value="ABC_TRANSPORTER_2"/>
    <property type="match status" value="1"/>
</dbReference>
<comment type="subcellular location">
    <subcellularLocation>
        <location evidence="1">Membrane</location>
        <topology evidence="1">Multi-pass membrane protein</topology>
    </subcellularLocation>
</comment>
<dbReference type="Proteomes" id="UP000747542">
    <property type="component" value="Unassembled WGS sequence"/>
</dbReference>
<evidence type="ECO:0000313" key="11">
    <source>
        <dbReference type="Proteomes" id="UP000747542"/>
    </source>
</evidence>
<name>A0A8J5JSZ3_HOMAM</name>
<dbReference type="Pfam" id="PF12698">
    <property type="entry name" value="ABC2_membrane_3"/>
    <property type="match status" value="2"/>
</dbReference>
<feature type="transmembrane region" description="Helical" evidence="8">
    <location>
        <begin position="724"/>
        <end position="744"/>
    </location>
</feature>
<comment type="caution">
    <text evidence="10">The sequence shown here is derived from an EMBL/GenBank/DDBJ whole genome shotgun (WGS) entry which is preliminary data.</text>
</comment>